<proteinExistence type="predicted"/>
<name>A0A0N9I0Y6_9PSEU</name>
<gene>
    <name evidence="1" type="ORF">AOZ06_47380</name>
</gene>
<dbReference type="Proteomes" id="UP000063699">
    <property type="component" value="Chromosome"/>
</dbReference>
<dbReference type="EMBL" id="CP012752">
    <property type="protein sequence ID" value="ALG13480.1"/>
    <property type="molecule type" value="Genomic_DNA"/>
</dbReference>
<keyword evidence="2" id="KW-1185">Reference proteome</keyword>
<organism evidence="1 2">
    <name type="scientific">Kibdelosporangium phytohabitans</name>
    <dbReference type="NCBI Taxonomy" id="860235"/>
    <lineage>
        <taxon>Bacteria</taxon>
        <taxon>Bacillati</taxon>
        <taxon>Actinomycetota</taxon>
        <taxon>Actinomycetes</taxon>
        <taxon>Pseudonocardiales</taxon>
        <taxon>Pseudonocardiaceae</taxon>
        <taxon>Kibdelosporangium</taxon>
    </lineage>
</organism>
<evidence type="ECO:0000313" key="1">
    <source>
        <dbReference type="EMBL" id="ALG13480.1"/>
    </source>
</evidence>
<evidence type="ECO:0000313" key="2">
    <source>
        <dbReference type="Proteomes" id="UP000063699"/>
    </source>
</evidence>
<dbReference type="AlphaFoldDB" id="A0A0N9I0Y6"/>
<sequence length="164" mass="17524">MPDGYHSAILQRGLEPDRGHLEVPTRVLRSGVGQEHLVQPGTGAAPADEAGRAQRVELVHDRALAADVTCAMPRLPAVSGEQDLVLTGPGERTSPLAPPYLLHRRAGSIRVKPPTGARWLLNANAQSSPMAAFACGVETVIPSITMIETRIYLSRMTQLLIIGP</sequence>
<dbReference type="STRING" id="860235.AOZ06_47380"/>
<protein>
    <submittedName>
        <fullName evidence="1">Uncharacterized protein</fullName>
    </submittedName>
</protein>
<reference evidence="1 2" key="1">
    <citation type="submission" date="2015-07" db="EMBL/GenBank/DDBJ databases">
        <title>Genome sequencing of Kibdelosporangium phytohabitans.</title>
        <authorList>
            <person name="Qin S."/>
            <person name="Xing K."/>
        </authorList>
    </citation>
    <scope>NUCLEOTIDE SEQUENCE [LARGE SCALE GENOMIC DNA]</scope>
    <source>
        <strain evidence="1 2">KLBMP1111</strain>
    </source>
</reference>
<accession>A0A0N9I0Y6</accession>
<dbReference type="KEGG" id="kphy:AOZ06_47380"/>